<accession>A0A3N4K5B7</accession>
<protein>
    <submittedName>
        <fullName evidence="2">Uncharacterized protein</fullName>
    </submittedName>
</protein>
<dbReference type="EMBL" id="ML120375">
    <property type="protein sequence ID" value="RPB01105.1"/>
    <property type="molecule type" value="Genomic_DNA"/>
</dbReference>
<feature type="region of interest" description="Disordered" evidence="1">
    <location>
        <begin position="1"/>
        <end position="101"/>
    </location>
</feature>
<name>A0A3N4K5B7_9PEZI</name>
<gene>
    <name evidence="2" type="ORF">L873DRAFT_685709</name>
</gene>
<dbReference type="Proteomes" id="UP000276215">
    <property type="component" value="Unassembled WGS sequence"/>
</dbReference>
<reference evidence="2 3" key="1">
    <citation type="journal article" date="2018" name="Nat. Ecol. Evol.">
        <title>Pezizomycetes genomes reveal the molecular basis of ectomycorrhizal truffle lifestyle.</title>
        <authorList>
            <person name="Murat C."/>
            <person name="Payen T."/>
            <person name="Noel B."/>
            <person name="Kuo A."/>
            <person name="Morin E."/>
            <person name="Chen J."/>
            <person name="Kohler A."/>
            <person name="Krizsan K."/>
            <person name="Balestrini R."/>
            <person name="Da Silva C."/>
            <person name="Montanini B."/>
            <person name="Hainaut M."/>
            <person name="Levati E."/>
            <person name="Barry K.W."/>
            <person name="Belfiori B."/>
            <person name="Cichocki N."/>
            <person name="Clum A."/>
            <person name="Dockter R.B."/>
            <person name="Fauchery L."/>
            <person name="Guy J."/>
            <person name="Iotti M."/>
            <person name="Le Tacon F."/>
            <person name="Lindquist E.A."/>
            <person name="Lipzen A."/>
            <person name="Malagnac F."/>
            <person name="Mello A."/>
            <person name="Molinier V."/>
            <person name="Miyauchi S."/>
            <person name="Poulain J."/>
            <person name="Riccioni C."/>
            <person name="Rubini A."/>
            <person name="Sitrit Y."/>
            <person name="Splivallo R."/>
            <person name="Traeger S."/>
            <person name="Wang M."/>
            <person name="Zifcakova L."/>
            <person name="Wipf D."/>
            <person name="Zambonelli A."/>
            <person name="Paolocci F."/>
            <person name="Nowrousian M."/>
            <person name="Ottonello S."/>
            <person name="Baldrian P."/>
            <person name="Spatafora J.W."/>
            <person name="Henrissat B."/>
            <person name="Nagy L.G."/>
            <person name="Aury J.M."/>
            <person name="Wincker P."/>
            <person name="Grigoriev I.V."/>
            <person name="Bonfante P."/>
            <person name="Martin F.M."/>
        </authorList>
    </citation>
    <scope>NUCLEOTIDE SEQUENCE [LARGE SCALE GENOMIC DNA]</scope>
    <source>
        <strain evidence="2 3">120613-1</strain>
    </source>
</reference>
<organism evidence="2 3">
    <name type="scientific">Choiromyces venosus 120613-1</name>
    <dbReference type="NCBI Taxonomy" id="1336337"/>
    <lineage>
        <taxon>Eukaryota</taxon>
        <taxon>Fungi</taxon>
        <taxon>Dikarya</taxon>
        <taxon>Ascomycota</taxon>
        <taxon>Pezizomycotina</taxon>
        <taxon>Pezizomycetes</taxon>
        <taxon>Pezizales</taxon>
        <taxon>Tuberaceae</taxon>
        <taxon>Choiromyces</taxon>
    </lineage>
</organism>
<feature type="compositionally biased region" description="Polar residues" evidence="1">
    <location>
        <begin position="50"/>
        <end position="65"/>
    </location>
</feature>
<evidence type="ECO:0000256" key="1">
    <source>
        <dbReference type="SAM" id="MobiDB-lite"/>
    </source>
</evidence>
<sequence>MEPLRKKQKPAQVQDSELELPRTPEKAYIPGYSSRNLDLPAVLAPPDPLSSQPTSLFKSVSSQTSGEDEDSGSEIGDATDSSIEDEDTGFSEYPRNDEMNLKHLKGKINKLQQIRKNSARKIRVLQKGYDDAIEIAMSAEKDLEHIMRLYISRG</sequence>
<evidence type="ECO:0000313" key="3">
    <source>
        <dbReference type="Proteomes" id="UP000276215"/>
    </source>
</evidence>
<evidence type="ECO:0000313" key="2">
    <source>
        <dbReference type="EMBL" id="RPB01105.1"/>
    </source>
</evidence>
<keyword evidence="3" id="KW-1185">Reference proteome</keyword>
<dbReference type="OrthoDB" id="5352401at2759"/>
<proteinExistence type="predicted"/>
<dbReference type="AlphaFoldDB" id="A0A3N4K5B7"/>